<dbReference type="KEGG" id="mbr:MONBRDRAFT_37663"/>
<keyword evidence="2" id="KW-1185">Reference proteome</keyword>
<dbReference type="InParanoid" id="A9V356"/>
<protein>
    <submittedName>
        <fullName evidence="1">Uncharacterized protein</fullName>
    </submittedName>
</protein>
<dbReference type="OMA" id="ARCCIAD"/>
<proteinExistence type="predicted"/>
<reference evidence="1 2" key="1">
    <citation type="journal article" date="2008" name="Nature">
        <title>The genome of the choanoflagellate Monosiga brevicollis and the origin of metazoans.</title>
        <authorList>
            <consortium name="JGI Sequencing"/>
            <person name="King N."/>
            <person name="Westbrook M.J."/>
            <person name="Young S.L."/>
            <person name="Kuo A."/>
            <person name="Abedin M."/>
            <person name="Chapman J."/>
            <person name="Fairclough S."/>
            <person name="Hellsten U."/>
            <person name="Isogai Y."/>
            <person name="Letunic I."/>
            <person name="Marr M."/>
            <person name="Pincus D."/>
            <person name="Putnam N."/>
            <person name="Rokas A."/>
            <person name="Wright K.J."/>
            <person name="Zuzow R."/>
            <person name="Dirks W."/>
            <person name="Good M."/>
            <person name="Goodstein D."/>
            <person name="Lemons D."/>
            <person name="Li W."/>
            <person name="Lyons J.B."/>
            <person name="Morris A."/>
            <person name="Nichols S."/>
            <person name="Richter D.J."/>
            <person name="Salamov A."/>
            <person name="Bork P."/>
            <person name="Lim W.A."/>
            <person name="Manning G."/>
            <person name="Miller W.T."/>
            <person name="McGinnis W."/>
            <person name="Shapiro H."/>
            <person name="Tjian R."/>
            <person name="Grigoriev I.V."/>
            <person name="Rokhsar D."/>
        </authorList>
    </citation>
    <scope>NUCLEOTIDE SEQUENCE [LARGE SCALE GENOMIC DNA]</scope>
    <source>
        <strain evidence="2">MX1 / ATCC 50154</strain>
    </source>
</reference>
<accession>A9V356</accession>
<dbReference type="RefSeq" id="XP_001747206.1">
    <property type="nucleotide sequence ID" value="XM_001747154.1"/>
</dbReference>
<dbReference type="GeneID" id="5892290"/>
<dbReference type="Proteomes" id="UP000001357">
    <property type="component" value="Unassembled WGS sequence"/>
</dbReference>
<dbReference type="AlphaFoldDB" id="A9V356"/>
<sequence length="669" mass="74239">MAGSSSSPSISTQLDVLAALVEQFDSINLKTRSLPKFVMECKRQNSTAFTIKIDITKSLVAYPNPISEETRIPPAMAVAELLEAADMFDFISADETPLSLTPPQRQLRDILLKHAWTTLYCGSSNGGAGRLVQGCKGVAKTTTFMMVQGILSTLLPNENLVFFASLRAQSNVFETFAKAYAQRRRLDEAPLWQSFEDIKAVCGSRNKFLAYVDEYHVTYTRDDQWRETACTVGQSAAFGAFALTGDVPYLRALAFGKASVEDVKENFPFYTTTPNLNDTRYTVVEMEPCTTRETVQELATILGVSSAAELCGYSGVGWLNFLAMMTGGLTCHMAQVAKDVRQHCSTLRCRFMDRLRDETFRRELVEVAEKAGELGPVLQLANSGNWLDLPLQDQVNQLREMPSSLTAALDAVPELDIDLDTKLSDVDKHLGNPDYASLLQDLGHELLNKTGEGEVNALVKDPFALMTKVDAANLLTKYGARMLYGASDSGAIRYDGTNISFGTPLLAQRMLDHDGALPREAPDTRGCDAVWFTVNGSELTVHRCQVKLGYNSGNPVAPSKVREWSKLLVGHTARRGAIPFDNEARLAFEKTLRKTSNNDDISVRVHCYLIMTRPLASPANLAQELKEELSTAHLTFDLWHHEKCLSDLWPREVQAWAKQNDLKAYYRPE</sequence>
<evidence type="ECO:0000313" key="2">
    <source>
        <dbReference type="Proteomes" id="UP000001357"/>
    </source>
</evidence>
<organism evidence="1 2">
    <name type="scientific">Monosiga brevicollis</name>
    <name type="common">Choanoflagellate</name>
    <dbReference type="NCBI Taxonomy" id="81824"/>
    <lineage>
        <taxon>Eukaryota</taxon>
        <taxon>Choanoflagellata</taxon>
        <taxon>Craspedida</taxon>
        <taxon>Salpingoecidae</taxon>
        <taxon>Monosiga</taxon>
    </lineage>
</organism>
<name>A9V356_MONBE</name>
<gene>
    <name evidence="1" type="ORF">MONBRDRAFT_37663</name>
</gene>
<evidence type="ECO:0000313" key="1">
    <source>
        <dbReference type="EMBL" id="EDQ88130.1"/>
    </source>
</evidence>
<dbReference type="EMBL" id="CH991556">
    <property type="protein sequence ID" value="EDQ88130.1"/>
    <property type="molecule type" value="Genomic_DNA"/>
</dbReference>